<evidence type="ECO:0000313" key="3">
    <source>
        <dbReference type="Proteomes" id="UP001222325"/>
    </source>
</evidence>
<proteinExistence type="predicted"/>
<evidence type="ECO:0000313" key="2">
    <source>
        <dbReference type="EMBL" id="KAJ7079387.1"/>
    </source>
</evidence>
<sequence>MFLSASIAFTFALFLSASRMAIRGAPLNTTAAAPGIQACSGVNGTGDCVSLIVSEVGGTGLCNNVVAKSLVMADENECVSFGDVDCEAGDLVPREFFSDNSGDLPDGINSWICI</sequence>
<reference evidence="2" key="1">
    <citation type="submission" date="2023-03" db="EMBL/GenBank/DDBJ databases">
        <title>Massive genome expansion in bonnet fungi (Mycena s.s.) driven by repeated elements and novel gene families across ecological guilds.</title>
        <authorList>
            <consortium name="Lawrence Berkeley National Laboratory"/>
            <person name="Harder C.B."/>
            <person name="Miyauchi S."/>
            <person name="Viragh M."/>
            <person name="Kuo A."/>
            <person name="Thoen E."/>
            <person name="Andreopoulos B."/>
            <person name="Lu D."/>
            <person name="Skrede I."/>
            <person name="Drula E."/>
            <person name="Henrissat B."/>
            <person name="Morin E."/>
            <person name="Kohler A."/>
            <person name="Barry K."/>
            <person name="LaButti K."/>
            <person name="Morin E."/>
            <person name="Salamov A."/>
            <person name="Lipzen A."/>
            <person name="Mereny Z."/>
            <person name="Hegedus B."/>
            <person name="Baldrian P."/>
            <person name="Stursova M."/>
            <person name="Weitz H."/>
            <person name="Taylor A."/>
            <person name="Grigoriev I.V."/>
            <person name="Nagy L.G."/>
            <person name="Martin F."/>
            <person name="Kauserud H."/>
        </authorList>
    </citation>
    <scope>NUCLEOTIDE SEQUENCE</scope>
    <source>
        <strain evidence="2">CBHHK173m</strain>
    </source>
</reference>
<feature type="signal peptide" evidence="1">
    <location>
        <begin position="1"/>
        <end position="24"/>
    </location>
</feature>
<comment type="caution">
    <text evidence="2">The sequence shown here is derived from an EMBL/GenBank/DDBJ whole genome shotgun (WGS) entry which is preliminary data.</text>
</comment>
<evidence type="ECO:0000256" key="1">
    <source>
        <dbReference type="SAM" id="SignalP"/>
    </source>
</evidence>
<name>A0AAD6XJN3_9AGAR</name>
<dbReference type="AlphaFoldDB" id="A0AAD6XJN3"/>
<protein>
    <submittedName>
        <fullName evidence="2">Uncharacterized protein</fullName>
    </submittedName>
</protein>
<keyword evidence="3" id="KW-1185">Reference proteome</keyword>
<accession>A0AAD6XJN3</accession>
<organism evidence="2 3">
    <name type="scientific">Mycena belliarum</name>
    <dbReference type="NCBI Taxonomy" id="1033014"/>
    <lineage>
        <taxon>Eukaryota</taxon>
        <taxon>Fungi</taxon>
        <taxon>Dikarya</taxon>
        <taxon>Basidiomycota</taxon>
        <taxon>Agaricomycotina</taxon>
        <taxon>Agaricomycetes</taxon>
        <taxon>Agaricomycetidae</taxon>
        <taxon>Agaricales</taxon>
        <taxon>Marasmiineae</taxon>
        <taxon>Mycenaceae</taxon>
        <taxon>Mycena</taxon>
    </lineage>
</organism>
<feature type="chain" id="PRO_5041930715" evidence="1">
    <location>
        <begin position="25"/>
        <end position="114"/>
    </location>
</feature>
<dbReference type="Proteomes" id="UP001222325">
    <property type="component" value="Unassembled WGS sequence"/>
</dbReference>
<gene>
    <name evidence="2" type="ORF">B0H15DRAFT_1025513</name>
</gene>
<keyword evidence="1" id="KW-0732">Signal</keyword>
<dbReference type="EMBL" id="JARJCN010000060">
    <property type="protein sequence ID" value="KAJ7079387.1"/>
    <property type="molecule type" value="Genomic_DNA"/>
</dbReference>